<evidence type="ECO:0008006" key="3">
    <source>
        <dbReference type="Google" id="ProtNLM"/>
    </source>
</evidence>
<reference evidence="1 2" key="1">
    <citation type="submission" date="2023-09" db="EMBL/GenBank/DDBJ databases">
        <authorList>
            <person name="Wang M."/>
        </authorList>
    </citation>
    <scope>NUCLEOTIDE SEQUENCE [LARGE SCALE GENOMIC DNA]</scope>
    <source>
        <strain evidence="1">GT-2023</strain>
        <tissue evidence="1">Liver</tissue>
    </source>
</reference>
<keyword evidence="2" id="KW-1185">Reference proteome</keyword>
<evidence type="ECO:0000313" key="2">
    <source>
        <dbReference type="Proteomes" id="UP001558613"/>
    </source>
</evidence>
<comment type="caution">
    <text evidence="1">The sequence shown here is derived from an EMBL/GenBank/DDBJ whole genome shotgun (WGS) entry which is preliminary data.</text>
</comment>
<evidence type="ECO:0000313" key="1">
    <source>
        <dbReference type="EMBL" id="KAL1267503.1"/>
    </source>
</evidence>
<gene>
    <name evidence="1" type="ORF">QQF64_032866</name>
</gene>
<accession>A0ABR3MSA2</accession>
<dbReference type="Proteomes" id="UP001558613">
    <property type="component" value="Unassembled WGS sequence"/>
</dbReference>
<protein>
    <recommendedName>
        <fullName evidence="3">Zona pellucida glycoprotein 3</fullName>
    </recommendedName>
</protein>
<dbReference type="EMBL" id="JAYMGO010000009">
    <property type="protein sequence ID" value="KAL1267503.1"/>
    <property type="molecule type" value="Genomic_DNA"/>
</dbReference>
<sequence length="91" mass="10261">MSMTEERGGIQMKRSYTRPSVIKRLKFSSRLNPAALMTLREEDACQDVWNLEFQPHITSADCQSLCASRGSPGYSCDKCHQWQAGSTGYQP</sequence>
<proteinExistence type="predicted"/>
<organism evidence="1 2">
    <name type="scientific">Cirrhinus molitorella</name>
    <name type="common">mud carp</name>
    <dbReference type="NCBI Taxonomy" id="172907"/>
    <lineage>
        <taxon>Eukaryota</taxon>
        <taxon>Metazoa</taxon>
        <taxon>Chordata</taxon>
        <taxon>Craniata</taxon>
        <taxon>Vertebrata</taxon>
        <taxon>Euteleostomi</taxon>
        <taxon>Actinopterygii</taxon>
        <taxon>Neopterygii</taxon>
        <taxon>Teleostei</taxon>
        <taxon>Ostariophysi</taxon>
        <taxon>Cypriniformes</taxon>
        <taxon>Cyprinidae</taxon>
        <taxon>Labeoninae</taxon>
        <taxon>Labeonini</taxon>
        <taxon>Cirrhinus</taxon>
    </lineage>
</organism>
<name>A0ABR3MSA2_9TELE</name>